<evidence type="ECO:0000313" key="2">
    <source>
        <dbReference type="EMBL" id="SEO09976.1"/>
    </source>
</evidence>
<name>A0A1H8LYN4_9SPHI</name>
<keyword evidence="1" id="KW-0812">Transmembrane</keyword>
<keyword evidence="1" id="KW-1133">Transmembrane helix</keyword>
<gene>
    <name evidence="2" type="ORF">SAMN05192574_105299</name>
</gene>
<dbReference type="Proteomes" id="UP000198942">
    <property type="component" value="Unassembled WGS sequence"/>
</dbReference>
<dbReference type="OrthoDB" id="769052at2"/>
<reference evidence="3" key="1">
    <citation type="submission" date="2016-10" db="EMBL/GenBank/DDBJ databases">
        <authorList>
            <person name="Varghese N."/>
            <person name="Submissions S."/>
        </authorList>
    </citation>
    <scope>NUCLEOTIDE SEQUENCE [LARGE SCALE GENOMIC DNA]</scope>
    <source>
        <strain evidence="3">Gh-48</strain>
    </source>
</reference>
<proteinExistence type="predicted"/>
<dbReference type="STRING" id="551995.SAMN05192574_105299"/>
<keyword evidence="3" id="KW-1185">Reference proteome</keyword>
<evidence type="ECO:0000256" key="1">
    <source>
        <dbReference type="SAM" id="Phobius"/>
    </source>
</evidence>
<keyword evidence="1" id="KW-0472">Membrane</keyword>
<accession>A0A1H8LYN4</accession>
<dbReference type="RefSeq" id="WP_091212146.1">
    <property type="nucleotide sequence ID" value="NZ_FOCL01000005.1"/>
</dbReference>
<evidence type="ECO:0000313" key="3">
    <source>
        <dbReference type="Proteomes" id="UP000198942"/>
    </source>
</evidence>
<protein>
    <submittedName>
        <fullName evidence="2">Uncharacterized protein</fullName>
    </submittedName>
</protein>
<organism evidence="2 3">
    <name type="scientific">Mucilaginibacter gossypiicola</name>
    <dbReference type="NCBI Taxonomy" id="551995"/>
    <lineage>
        <taxon>Bacteria</taxon>
        <taxon>Pseudomonadati</taxon>
        <taxon>Bacteroidota</taxon>
        <taxon>Sphingobacteriia</taxon>
        <taxon>Sphingobacteriales</taxon>
        <taxon>Sphingobacteriaceae</taxon>
        <taxon>Mucilaginibacter</taxon>
    </lineage>
</organism>
<sequence>MNWIKFTIWLSAIYGSYYGLLISWDFLGSAKSKNIEERNELTFVETETPVRLQSGTDDAGPARLESPIVSSGGVRIKQMFSLAQQEAIEFTRAVSFS</sequence>
<dbReference type="EMBL" id="FOCL01000005">
    <property type="protein sequence ID" value="SEO09976.1"/>
    <property type="molecule type" value="Genomic_DNA"/>
</dbReference>
<feature type="transmembrane region" description="Helical" evidence="1">
    <location>
        <begin position="6"/>
        <end position="27"/>
    </location>
</feature>
<dbReference type="AlphaFoldDB" id="A0A1H8LYN4"/>